<organism evidence="3 4">
    <name type="scientific">Paenibacillus amylolyticus</name>
    <dbReference type="NCBI Taxonomy" id="1451"/>
    <lineage>
        <taxon>Bacteria</taxon>
        <taxon>Bacillati</taxon>
        <taxon>Bacillota</taxon>
        <taxon>Bacilli</taxon>
        <taxon>Bacillales</taxon>
        <taxon>Paenibacillaceae</taxon>
        <taxon>Paenibacillus</taxon>
    </lineage>
</organism>
<feature type="compositionally biased region" description="Pro residues" evidence="1">
    <location>
        <begin position="880"/>
        <end position="889"/>
    </location>
</feature>
<evidence type="ECO:0000259" key="2">
    <source>
        <dbReference type="PROSITE" id="PS51272"/>
    </source>
</evidence>
<dbReference type="RefSeq" id="WP_310137353.1">
    <property type="nucleotide sequence ID" value="NZ_JAVDTR010000003.1"/>
</dbReference>
<feature type="region of interest" description="Disordered" evidence="1">
    <location>
        <begin position="868"/>
        <end position="912"/>
    </location>
</feature>
<dbReference type="EMBL" id="JAVDTR010000003">
    <property type="protein sequence ID" value="MDR6722828.1"/>
    <property type="molecule type" value="Genomic_DNA"/>
</dbReference>
<evidence type="ECO:0000256" key="1">
    <source>
        <dbReference type="SAM" id="MobiDB-lite"/>
    </source>
</evidence>
<dbReference type="Proteomes" id="UP001254832">
    <property type="component" value="Unassembled WGS sequence"/>
</dbReference>
<evidence type="ECO:0000313" key="3">
    <source>
        <dbReference type="EMBL" id="MDR6722828.1"/>
    </source>
</evidence>
<dbReference type="Pfam" id="PF00395">
    <property type="entry name" value="SLH"/>
    <property type="match status" value="3"/>
</dbReference>
<feature type="domain" description="SLH" evidence="2">
    <location>
        <begin position="1192"/>
        <end position="1255"/>
    </location>
</feature>
<name>A0AAP5GY81_PAEAM</name>
<feature type="compositionally biased region" description="Low complexity" evidence="1">
    <location>
        <begin position="890"/>
        <end position="909"/>
    </location>
</feature>
<protein>
    <recommendedName>
        <fullName evidence="2">SLH domain-containing protein</fullName>
    </recommendedName>
</protein>
<accession>A0AAP5GY81</accession>
<comment type="caution">
    <text evidence="3">The sequence shown here is derived from an EMBL/GenBank/DDBJ whole genome shotgun (WGS) entry which is preliminary data.</text>
</comment>
<proteinExistence type="predicted"/>
<dbReference type="InterPro" id="IPR001119">
    <property type="entry name" value="SLH_dom"/>
</dbReference>
<gene>
    <name evidence="3" type="ORF">J2W91_001280</name>
</gene>
<dbReference type="PANTHER" id="PTHR43308">
    <property type="entry name" value="OUTER MEMBRANE PROTEIN ALPHA-RELATED"/>
    <property type="match status" value="1"/>
</dbReference>
<feature type="domain" description="SLH" evidence="2">
    <location>
        <begin position="1257"/>
        <end position="1320"/>
    </location>
</feature>
<sequence length="1342" mass="150024">MLFKRFISFMLVVVMLVPLINVGGVASADGLTPRERLNEQRNEYFVNNYPSIISTVQSILEEPGFIRLPDDYSSLTESQQLEIAEGVINLFSPNVQYSEDGQVEYTLNLLYYLVKLDKQLEVATFQETSESLFEMFDQVNNYFPSDSDQQLNQIRYSGSYHTLLGVDKTLLLNTAYSKYARTNFGNPVSYGTKLSFMTTQIALFNGVNGTSVSSALNQLYSVYTATQDYIQHQDSNFPPFALNLSKMSEILNDSELGELADWIIDNRPESGYYDNIAQVQSAFDSFFADAPWLDQYNEFKKTARRTNPEDIQKAIAFFSDEQFGVSTDFKSLSDEDQQAVADYLLRIEAQTSAGYTSQGQVQIMVEVAMRALDVVHQIGGPTAKTALDAFYTKQAERVNYFNDAVEREEFYRLVHVYLTSSDLEKRMTAYRFELRLTTSPTISRVMGETESAVELTPYLNRVETKADMKDTIEKIAYIQSEVEKYNISNPIKPMEKFPLDFSDYNTMTSYDKNELAMHMLEKRPNAGYLTYADIQRAFDQYLNPDIDNGNEYDLRDVNYAREDEDTDDMIMAIEHLEDITLPQEYSNFTPELKKYVAKFLIYQVGEDYETESQVQYMIELAVQAHLVWEQKELSVLQNKLNVLAQSLSDGLEHFNDRKTEDLHNIGQRYLELSRVNKTIFAYTFLHLLAKEQLEGTSAGDIPNPEFILELLSTPYEPIENAITVDQMDQWLDTTMKDQLSGEQFFHGKKFDFSGSVNLSRRVGLSNADKKELAKWVLEHKENGYKNVLHLQHVIDQFFTAPNVTGDNTAKKLIGLDSTMEISFDGGLNWLDVAFIQRLELNRNVTVLVRYKVQGEELPGRAVKITFTAKGETDGGGITPPTTPTNPSTPSPSTSTPSAGAPSTTPAPATKQEQIVVDVNGINGTNLTKTPITRTTETNGVIKDLVKMSEAIAKESVEKAKQLGTDTARIVIPDAQDAVAETRIELPKAAVKELNDGALKLEISTGNVVISVPTSSIAGFDQDLYFRVVPLKLESERKEVEERAKKEQLIQEIAPNTNVRVLARPVEIETNMQSREVTLTLPLRNSLPTDPTARQQALDNLAIYIEHSDGTKELIQGKLVKLTDNSEGIEFTVSKFSTFTLVVVDGLKASHSSQLPYIQGFGADFRPNALVTRAQMAAMLARNLTDEAGSSSASVNYTDVSATHWATSEIQKAQSAGIMNGLSTSQFAPEGSITRAQMATIAYRWMQQQASPVTSVEAGVAFTDVSADLWASDAIAYAQSAGLMVGYSDGSFKPNNKLSRAEAVKVLNVLFNRTPRTGVVTPSFNDVPATHWAYADIEAAAQK</sequence>
<evidence type="ECO:0000313" key="4">
    <source>
        <dbReference type="Proteomes" id="UP001254832"/>
    </source>
</evidence>
<reference evidence="3" key="1">
    <citation type="submission" date="2023-07" db="EMBL/GenBank/DDBJ databases">
        <title>Sorghum-associated microbial communities from plants grown in Nebraska, USA.</title>
        <authorList>
            <person name="Schachtman D."/>
        </authorList>
    </citation>
    <scope>NUCLEOTIDE SEQUENCE</scope>
    <source>
        <strain evidence="3">BE80</strain>
    </source>
</reference>
<dbReference type="PROSITE" id="PS51272">
    <property type="entry name" value="SLH"/>
    <property type="match status" value="2"/>
</dbReference>
<dbReference type="InterPro" id="IPR051465">
    <property type="entry name" value="Cell_Envelope_Struct_Comp"/>
</dbReference>